<proteinExistence type="predicted"/>
<gene>
    <name evidence="2" type="ORF">SAMN02745157_3758</name>
</gene>
<evidence type="ECO:0000313" key="3">
    <source>
        <dbReference type="Proteomes" id="UP000184485"/>
    </source>
</evidence>
<dbReference type="STRING" id="1122133.SAMN02745157_3758"/>
<name>A0A1M5I754_9HYPH</name>
<sequence>MHPSSMKVKPGRIAPGAFGHTRGTVKRNYAVMPPEGIMDSYLPRWERTVVRFQAAPQLGARFAQAVLEIAEGGGTREAFSDELERLLYVLEGSVELTVEGIASRLDPEGYVYLPPNAKFSVRNIGPGEARVLGIKKPYVSIGLPPPDLIISKRNDLEKINHNGTEGRTWEHLLPYGDMRFDMELNILSFAPGTHFPDVETHIMEHGLYMLEGQGMYLLDQDWHEVWKDDFIWMGPFCPQLFYPTGWETSAYLLYKDVNRDVSFG</sequence>
<dbReference type="Pfam" id="PF07883">
    <property type="entry name" value="Cupin_2"/>
    <property type="match status" value="1"/>
</dbReference>
<organism evidence="2 3">
    <name type="scientific">Kaistia soli DSM 19436</name>
    <dbReference type="NCBI Taxonomy" id="1122133"/>
    <lineage>
        <taxon>Bacteria</taxon>
        <taxon>Pseudomonadati</taxon>
        <taxon>Pseudomonadota</taxon>
        <taxon>Alphaproteobacteria</taxon>
        <taxon>Hyphomicrobiales</taxon>
        <taxon>Kaistiaceae</taxon>
        <taxon>Kaistia</taxon>
    </lineage>
</organism>
<protein>
    <submittedName>
        <fullName evidence="2">(S)-ureidoglycine aminohydrolase</fullName>
    </submittedName>
</protein>
<dbReference type="Proteomes" id="UP000184485">
    <property type="component" value="Unassembled WGS sequence"/>
</dbReference>
<dbReference type="InterPro" id="IPR017627">
    <property type="entry name" value="UGHY"/>
</dbReference>
<dbReference type="Gene3D" id="2.60.120.10">
    <property type="entry name" value="Jelly Rolls"/>
    <property type="match status" value="2"/>
</dbReference>
<feature type="domain" description="Cupin type-2" evidence="1">
    <location>
        <begin position="67"/>
        <end position="132"/>
    </location>
</feature>
<dbReference type="GO" id="GO:0071522">
    <property type="term" value="F:ureidoglycine aminohydrolase activity"/>
    <property type="evidence" value="ECO:0007669"/>
    <property type="project" value="InterPro"/>
</dbReference>
<dbReference type="OrthoDB" id="9814939at2"/>
<dbReference type="InterPro" id="IPR044704">
    <property type="entry name" value="UGlyAH_cupin_N"/>
</dbReference>
<reference evidence="2 3" key="1">
    <citation type="submission" date="2016-11" db="EMBL/GenBank/DDBJ databases">
        <authorList>
            <person name="Jaros S."/>
            <person name="Januszkiewicz K."/>
            <person name="Wedrychowicz H."/>
        </authorList>
    </citation>
    <scope>NUCLEOTIDE SEQUENCE [LARGE SCALE GENOMIC DNA]</scope>
    <source>
        <strain evidence="2 3">DSM 19436</strain>
    </source>
</reference>
<dbReference type="SUPFAM" id="SSF51182">
    <property type="entry name" value="RmlC-like cupins"/>
    <property type="match status" value="1"/>
</dbReference>
<dbReference type="InterPro" id="IPR044697">
    <property type="entry name" value="UGlyAH_cupin_C"/>
</dbReference>
<keyword evidence="3" id="KW-1185">Reference proteome</keyword>
<dbReference type="CDD" id="cd02212">
    <property type="entry name" value="cupin_UGlyAH_C"/>
    <property type="match status" value="1"/>
</dbReference>
<dbReference type="NCBIfam" id="TIGR03214">
    <property type="entry name" value="ura-cupin"/>
    <property type="match status" value="1"/>
</dbReference>
<dbReference type="CDD" id="cd02211">
    <property type="entry name" value="cupin_UGlyAH_N"/>
    <property type="match status" value="1"/>
</dbReference>
<dbReference type="PANTHER" id="PTHR34571">
    <property type="entry name" value="(S)-UREIDOGLYCINE AMINOHYDROLASE"/>
    <property type="match status" value="1"/>
</dbReference>
<keyword evidence="2" id="KW-0378">Hydrolase</keyword>
<dbReference type="InterPro" id="IPR014710">
    <property type="entry name" value="RmlC-like_jellyroll"/>
</dbReference>
<dbReference type="InterPro" id="IPR011051">
    <property type="entry name" value="RmlC_Cupin_sf"/>
</dbReference>
<evidence type="ECO:0000259" key="1">
    <source>
        <dbReference type="Pfam" id="PF07883"/>
    </source>
</evidence>
<accession>A0A1M5I754</accession>
<dbReference type="InterPro" id="IPR013096">
    <property type="entry name" value="Cupin_2"/>
</dbReference>
<dbReference type="AlphaFoldDB" id="A0A1M5I754"/>
<evidence type="ECO:0000313" key="2">
    <source>
        <dbReference type="EMBL" id="SHG23623.1"/>
    </source>
</evidence>
<dbReference type="EMBL" id="FQUP01000004">
    <property type="protein sequence ID" value="SHG23623.1"/>
    <property type="molecule type" value="Genomic_DNA"/>
</dbReference>
<dbReference type="PANTHER" id="PTHR34571:SF1">
    <property type="entry name" value="(S)-UREIDOGLYCINE AMINOHYDROLASE"/>
    <property type="match status" value="1"/>
</dbReference>